<dbReference type="PROSITE" id="PS51000">
    <property type="entry name" value="HTH_DEOR_2"/>
    <property type="match status" value="1"/>
</dbReference>
<evidence type="ECO:0000313" key="4">
    <source>
        <dbReference type="EMBL" id="PTX15074.1"/>
    </source>
</evidence>
<keyword evidence="1" id="KW-0805">Transcription regulation</keyword>
<evidence type="ECO:0000256" key="2">
    <source>
        <dbReference type="ARBA" id="ARBA00023163"/>
    </source>
</evidence>
<dbReference type="InterPro" id="IPR036390">
    <property type="entry name" value="WH_DNA-bd_sf"/>
</dbReference>
<dbReference type="EMBL" id="QBKI01000009">
    <property type="protein sequence ID" value="PTX15074.1"/>
    <property type="molecule type" value="Genomic_DNA"/>
</dbReference>
<dbReference type="InterPro" id="IPR013196">
    <property type="entry name" value="HTH_11"/>
</dbReference>
<dbReference type="Proteomes" id="UP000244225">
    <property type="component" value="Unassembled WGS sequence"/>
</dbReference>
<dbReference type="SUPFAM" id="SSF46785">
    <property type="entry name" value="Winged helix' DNA-binding domain"/>
    <property type="match status" value="1"/>
</dbReference>
<dbReference type="RefSeq" id="WP_342749990.1">
    <property type="nucleotide sequence ID" value="NZ_QBKI01000009.1"/>
</dbReference>
<dbReference type="InterPro" id="IPR001034">
    <property type="entry name" value="DeoR_HTH"/>
</dbReference>
<protein>
    <submittedName>
        <fullName evidence="4">HTH domain-containing protein</fullName>
    </submittedName>
</protein>
<feature type="domain" description="HTH deoR-type" evidence="3">
    <location>
        <begin position="8"/>
        <end position="54"/>
    </location>
</feature>
<proteinExistence type="predicted"/>
<dbReference type="Gene3D" id="1.10.10.10">
    <property type="entry name" value="Winged helix-like DNA-binding domain superfamily/Winged helix DNA-binding domain"/>
    <property type="match status" value="1"/>
</dbReference>
<dbReference type="GO" id="GO:0003700">
    <property type="term" value="F:DNA-binding transcription factor activity"/>
    <property type="evidence" value="ECO:0007669"/>
    <property type="project" value="InterPro"/>
</dbReference>
<dbReference type="AlphaFoldDB" id="A0A2T5YEC8"/>
<sequence length="54" mass="6285">MAENYKKRISRLTAILTQLQTRRLLTASELAEKYAVSTRTIYRDIKALEQAFPL</sequence>
<gene>
    <name evidence="4" type="ORF">C8N40_109172</name>
</gene>
<evidence type="ECO:0000313" key="5">
    <source>
        <dbReference type="Proteomes" id="UP000244225"/>
    </source>
</evidence>
<evidence type="ECO:0000259" key="3">
    <source>
        <dbReference type="PROSITE" id="PS51000"/>
    </source>
</evidence>
<keyword evidence="5" id="KW-1185">Reference proteome</keyword>
<evidence type="ECO:0000256" key="1">
    <source>
        <dbReference type="ARBA" id="ARBA00023015"/>
    </source>
</evidence>
<accession>A0A2T5YEC8</accession>
<comment type="caution">
    <text evidence="4">The sequence shown here is derived from an EMBL/GenBank/DDBJ whole genome shotgun (WGS) entry which is preliminary data.</text>
</comment>
<organism evidence="4 5">
    <name type="scientific">Pontibacter mucosus</name>
    <dbReference type="NCBI Taxonomy" id="1649266"/>
    <lineage>
        <taxon>Bacteria</taxon>
        <taxon>Pseudomonadati</taxon>
        <taxon>Bacteroidota</taxon>
        <taxon>Cytophagia</taxon>
        <taxon>Cytophagales</taxon>
        <taxon>Hymenobacteraceae</taxon>
        <taxon>Pontibacter</taxon>
    </lineage>
</organism>
<keyword evidence="2" id="KW-0804">Transcription</keyword>
<name>A0A2T5YEC8_9BACT</name>
<dbReference type="Pfam" id="PF08279">
    <property type="entry name" value="HTH_11"/>
    <property type="match status" value="1"/>
</dbReference>
<reference evidence="4 5" key="1">
    <citation type="submission" date="2018-04" db="EMBL/GenBank/DDBJ databases">
        <title>Genomic Encyclopedia of Archaeal and Bacterial Type Strains, Phase II (KMG-II): from individual species to whole genera.</title>
        <authorList>
            <person name="Goeker M."/>
        </authorList>
    </citation>
    <scope>NUCLEOTIDE SEQUENCE [LARGE SCALE GENOMIC DNA]</scope>
    <source>
        <strain evidence="4 5">DSM 100162</strain>
    </source>
</reference>
<dbReference type="InterPro" id="IPR036388">
    <property type="entry name" value="WH-like_DNA-bd_sf"/>
</dbReference>